<evidence type="ECO:0000313" key="9">
    <source>
        <dbReference type="Proteomes" id="UP000824076"/>
    </source>
</evidence>
<reference evidence="8" key="2">
    <citation type="journal article" date="2021" name="PeerJ">
        <title>Extensive microbial diversity within the chicken gut microbiome revealed by metagenomics and culture.</title>
        <authorList>
            <person name="Gilroy R."/>
            <person name="Ravi A."/>
            <person name="Getino M."/>
            <person name="Pursley I."/>
            <person name="Horton D.L."/>
            <person name="Alikhan N.F."/>
            <person name="Baker D."/>
            <person name="Gharbi K."/>
            <person name="Hall N."/>
            <person name="Watson M."/>
            <person name="Adriaenssens E.M."/>
            <person name="Foster-Nyarko E."/>
            <person name="Jarju S."/>
            <person name="Secka A."/>
            <person name="Antonio M."/>
            <person name="Oren A."/>
            <person name="Chaudhuri R.R."/>
            <person name="La Ragione R."/>
            <person name="Hildebrand F."/>
            <person name="Pallen M.J."/>
        </authorList>
    </citation>
    <scope>NUCLEOTIDE SEQUENCE</scope>
    <source>
        <strain evidence="8">17073</strain>
    </source>
</reference>
<evidence type="ECO:0000313" key="8">
    <source>
        <dbReference type="EMBL" id="HIU39484.1"/>
    </source>
</evidence>
<comment type="caution">
    <text evidence="8">The sequence shown here is derived from an EMBL/GenBank/DDBJ whole genome shotgun (WGS) entry which is preliminary data.</text>
</comment>
<protein>
    <recommendedName>
        <fullName evidence="7">ATP synthase subunit delta</fullName>
    </recommendedName>
    <alternativeName>
        <fullName evidence="7">ATP synthase F(1) sector subunit delta</fullName>
    </alternativeName>
    <alternativeName>
        <fullName evidence="7">F-type ATPase subunit delta</fullName>
        <shortName evidence="7">F-ATPase subunit delta</shortName>
    </alternativeName>
</protein>
<reference evidence="8" key="1">
    <citation type="submission" date="2020-10" db="EMBL/GenBank/DDBJ databases">
        <authorList>
            <person name="Gilroy R."/>
        </authorList>
    </citation>
    <scope>NUCLEOTIDE SEQUENCE</scope>
    <source>
        <strain evidence="8">17073</strain>
    </source>
</reference>
<comment type="subcellular location">
    <subcellularLocation>
        <location evidence="7">Cell membrane</location>
        <topology evidence="7">Peripheral membrane protein</topology>
    </subcellularLocation>
    <subcellularLocation>
        <location evidence="1">Membrane</location>
    </subcellularLocation>
</comment>
<evidence type="ECO:0000256" key="7">
    <source>
        <dbReference type="HAMAP-Rule" id="MF_01416"/>
    </source>
</evidence>
<dbReference type="InterPro" id="IPR026015">
    <property type="entry name" value="ATP_synth_OSCP/delta_N_sf"/>
</dbReference>
<comment type="similarity">
    <text evidence="7">Belongs to the ATPase delta chain family.</text>
</comment>
<keyword evidence="7" id="KW-1003">Cell membrane</keyword>
<keyword evidence="6 7" id="KW-0066">ATP synthesis</keyword>
<keyword evidence="3 7" id="KW-0375">Hydrogen ion transport</keyword>
<organism evidence="8 9">
    <name type="scientific">Candidatus Limisoma intestinavium</name>
    <dbReference type="NCBI Taxonomy" id="2840856"/>
    <lineage>
        <taxon>Bacteria</taxon>
        <taxon>Pseudomonadati</taxon>
        <taxon>Bacteroidota</taxon>
        <taxon>Bacteroidia</taxon>
        <taxon>Bacteroidales</taxon>
        <taxon>Candidatus Limisoma</taxon>
    </lineage>
</organism>
<sequence length="181" mass="20288">MNDGLIPNRYAKALYLYATENGEADAVYEQMARLADSFATRKELTKVVENPFLPLAGKIDLLLTAAGAASGKSLDKFFRLVFSHRREALIQPMALAYGRKYRETHGISQVEIVTASPLPEKTMEELKTAVQSHLDGRKLEYRERVDGSLIGGFTVKADSELLDASMKNELRKLRLKLLSRK</sequence>
<keyword evidence="7" id="KW-0139">CF(1)</keyword>
<keyword evidence="4 7" id="KW-0406">Ion transport</keyword>
<dbReference type="GO" id="GO:0045259">
    <property type="term" value="C:proton-transporting ATP synthase complex"/>
    <property type="evidence" value="ECO:0007669"/>
    <property type="project" value="UniProtKB-KW"/>
</dbReference>
<dbReference type="Proteomes" id="UP000824076">
    <property type="component" value="Unassembled WGS sequence"/>
</dbReference>
<dbReference type="SUPFAM" id="SSF47928">
    <property type="entry name" value="N-terminal domain of the delta subunit of the F1F0-ATP synthase"/>
    <property type="match status" value="1"/>
</dbReference>
<evidence type="ECO:0000256" key="6">
    <source>
        <dbReference type="ARBA" id="ARBA00023310"/>
    </source>
</evidence>
<evidence type="ECO:0000256" key="1">
    <source>
        <dbReference type="ARBA" id="ARBA00004370"/>
    </source>
</evidence>
<keyword evidence="5 7" id="KW-0472">Membrane</keyword>
<dbReference type="GO" id="GO:0005886">
    <property type="term" value="C:plasma membrane"/>
    <property type="evidence" value="ECO:0007669"/>
    <property type="project" value="UniProtKB-SubCell"/>
</dbReference>
<dbReference type="Pfam" id="PF00213">
    <property type="entry name" value="OSCP"/>
    <property type="match status" value="1"/>
</dbReference>
<evidence type="ECO:0000256" key="2">
    <source>
        <dbReference type="ARBA" id="ARBA00022448"/>
    </source>
</evidence>
<dbReference type="EMBL" id="DVMS01000207">
    <property type="protein sequence ID" value="HIU39484.1"/>
    <property type="molecule type" value="Genomic_DNA"/>
</dbReference>
<dbReference type="HAMAP" id="MF_01416">
    <property type="entry name" value="ATP_synth_delta_bact"/>
    <property type="match status" value="1"/>
</dbReference>
<comment type="function">
    <text evidence="7">F(1)F(0) ATP synthase produces ATP from ADP in the presence of a proton or sodium gradient. F-type ATPases consist of two structural domains, F(1) containing the extramembraneous catalytic core and F(0) containing the membrane proton channel, linked together by a central stalk and a peripheral stalk. During catalysis, ATP synthesis in the catalytic domain of F(1) is coupled via a rotary mechanism of the central stalk subunits to proton translocation.</text>
</comment>
<dbReference type="NCBIfam" id="TIGR01145">
    <property type="entry name" value="ATP_synt_delta"/>
    <property type="match status" value="1"/>
</dbReference>
<proteinExistence type="inferred from homology"/>
<accession>A0A9D1INY3</accession>
<dbReference type="PANTHER" id="PTHR11910">
    <property type="entry name" value="ATP SYNTHASE DELTA CHAIN"/>
    <property type="match status" value="1"/>
</dbReference>
<name>A0A9D1INY3_9BACT</name>
<dbReference type="AlphaFoldDB" id="A0A9D1INY3"/>
<gene>
    <name evidence="7 8" type="primary">atpH</name>
    <name evidence="8" type="ORF">IAD18_07455</name>
</gene>
<keyword evidence="2 7" id="KW-0813">Transport</keyword>
<dbReference type="Gene3D" id="1.10.520.20">
    <property type="entry name" value="N-terminal domain of the delta subunit of the F1F0-ATP synthase"/>
    <property type="match status" value="1"/>
</dbReference>
<dbReference type="GO" id="GO:0046933">
    <property type="term" value="F:proton-transporting ATP synthase activity, rotational mechanism"/>
    <property type="evidence" value="ECO:0007669"/>
    <property type="project" value="UniProtKB-UniRule"/>
</dbReference>
<evidence type="ECO:0000256" key="4">
    <source>
        <dbReference type="ARBA" id="ARBA00023065"/>
    </source>
</evidence>
<dbReference type="PRINTS" id="PR00125">
    <property type="entry name" value="ATPASEDELTA"/>
</dbReference>
<evidence type="ECO:0000256" key="3">
    <source>
        <dbReference type="ARBA" id="ARBA00022781"/>
    </source>
</evidence>
<comment type="function">
    <text evidence="7">This protein is part of the stalk that links CF(0) to CF(1). It either transmits conformational changes from CF(0) to CF(1) or is implicated in proton conduction.</text>
</comment>
<dbReference type="InterPro" id="IPR000711">
    <property type="entry name" value="ATPase_OSCP/dsu"/>
</dbReference>
<evidence type="ECO:0000256" key="5">
    <source>
        <dbReference type="ARBA" id="ARBA00023136"/>
    </source>
</evidence>